<dbReference type="GO" id="GO:0006357">
    <property type="term" value="P:regulation of transcription by RNA polymerase II"/>
    <property type="evidence" value="ECO:0007669"/>
    <property type="project" value="TreeGrafter"/>
</dbReference>
<feature type="compositionally biased region" description="Polar residues" evidence="1">
    <location>
        <begin position="156"/>
        <end position="167"/>
    </location>
</feature>
<accession>A0A8R1HQV4</accession>
<sequence>MNEYHEDSPSQDSLEDEFIHALIDSVQKNPCVFNRYDPLHKVTEYKHEIWKMIAVEIGYDGHPVELERKWKHMRDKYVRLRKMDKQKAPIKKTNKWYNYYHKMSFLDPYVEHRNRKRQKGFDDIDDLAFLDDFSVKEFIKRETGSISPHSSSTSSGNLNQNADSPSDTIDEERKKLILQLLADNVADKAPSLVTINASPSEVVTEQRSSRKRKPIPTQIIQEDSPSPPPKMVSKSSVVLEDPLKALDDETQVTYFIRSLSKSLLEMDRKKFAIARIEISKLLYNIENDKIQYPDGAI</sequence>
<evidence type="ECO:0000256" key="1">
    <source>
        <dbReference type="SAM" id="MobiDB-lite"/>
    </source>
</evidence>
<organism evidence="3 4">
    <name type="scientific">Caenorhabditis japonica</name>
    <dbReference type="NCBI Taxonomy" id="281687"/>
    <lineage>
        <taxon>Eukaryota</taxon>
        <taxon>Metazoa</taxon>
        <taxon>Ecdysozoa</taxon>
        <taxon>Nematoda</taxon>
        <taxon>Chromadorea</taxon>
        <taxon>Rhabditida</taxon>
        <taxon>Rhabditina</taxon>
        <taxon>Rhabditomorpha</taxon>
        <taxon>Rhabditoidea</taxon>
        <taxon>Rhabditidae</taxon>
        <taxon>Peloderinae</taxon>
        <taxon>Caenorhabditis</taxon>
    </lineage>
</organism>
<dbReference type="PROSITE" id="PS51029">
    <property type="entry name" value="MADF"/>
    <property type="match status" value="1"/>
</dbReference>
<dbReference type="Proteomes" id="UP000005237">
    <property type="component" value="Unassembled WGS sequence"/>
</dbReference>
<feature type="region of interest" description="Disordered" evidence="1">
    <location>
        <begin position="200"/>
        <end position="233"/>
    </location>
</feature>
<feature type="domain" description="MADF" evidence="2">
    <location>
        <begin position="21"/>
        <end position="111"/>
    </location>
</feature>
<dbReference type="PANTHER" id="PTHR12243">
    <property type="entry name" value="MADF DOMAIN TRANSCRIPTION FACTOR"/>
    <property type="match status" value="1"/>
</dbReference>
<name>A0A8R1HQV4_CAEJA</name>
<evidence type="ECO:0000313" key="3">
    <source>
        <dbReference type="EnsemblMetazoa" id="CJA07373.1"/>
    </source>
</evidence>
<dbReference type="GO" id="GO:0005667">
    <property type="term" value="C:transcription regulator complex"/>
    <property type="evidence" value="ECO:0007669"/>
    <property type="project" value="TreeGrafter"/>
</dbReference>
<dbReference type="EnsemblMetazoa" id="CJA07373.1">
    <property type="protein sequence ID" value="CJA07373.1"/>
    <property type="gene ID" value="WBGene00126577"/>
</dbReference>
<reference evidence="4" key="1">
    <citation type="submission" date="2010-08" db="EMBL/GenBank/DDBJ databases">
        <authorList>
            <consortium name="Caenorhabditis japonica Sequencing Consortium"/>
            <person name="Wilson R.K."/>
        </authorList>
    </citation>
    <scope>NUCLEOTIDE SEQUENCE [LARGE SCALE GENOMIC DNA]</scope>
    <source>
        <strain evidence="4">DF5081</strain>
    </source>
</reference>
<reference evidence="3" key="2">
    <citation type="submission" date="2022-06" db="UniProtKB">
        <authorList>
            <consortium name="EnsemblMetazoa"/>
        </authorList>
    </citation>
    <scope>IDENTIFICATION</scope>
    <source>
        <strain evidence="3">DF5081</strain>
    </source>
</reference>
<dbReference type="InterPro" id="IPR006578">
    <property type="entry name" value="MADF-dom"/>
</dbReference>
<dbReference type="InterPro" id="IPR039353">
    <property type="entry name" value="TF_Adf1"/>
</dbReference>
<proteinExistence type="predicted"/>
<dbReference type="GO" id="GO:0005634">
    <property type="term" value="C:nucleus"/>
    <property type="evidence" value="ECO:0007669"/>
    <property type="project" value="TreeGrafter"/>
</dbReference>
<dbReference type="Pfam" id="PF10545">
    <property type="entry name" value="MADF_DNA_bdg"/>
    <property type="match status" value="1"/>
</dbReference>
<keyword evidence="4" id="KW-1185">Reference proteome</keyword>
<evidence type="ECO:0000313" key="4">
    <source>
        <dbReference type="Proteomes" id="UP000005237"/>
    </source>
</evidence>
<feature type="compositionally biased region" description="Low complexity" evidence="1">
    <location>
        <begin position="145"/>
        <end position="155"/>
    </location>
</feature>
<evidence type="ECO:0000259" key="2">
    <source>
        <dbReference type="PROSITE" id="PS51029"/>
    </source>
</evidence>
<dbReference type="SMART" id="SM00595">
    <property type="entry name" value="MADF"/>
    <property type="match status" value="1"/>
</dbReference>
<dbReference type="PANTHER" id="PTHR12243:SF65">
    <property type="entry name" value="MADF DOMAIN-CONTAINING PROTEIN"/>
    <property type="match status" value="1"/>
</dbReference>
<dbReference type="AlphaFoldDB" id="A0A8R1HQV4"/>
<protein>
    <submittedName>
        <fullName evidence="3">MADF domain-containing protein</fullName>
    </submittedName>
</protein>
<feature type="region of interest" description="Disordered" evidence="1">
    <location>
        <begin position="144"/>
        <end position="168"/>
    </location>
</feature>